<name>A0A2L0HDB0_RHIFR</name>
<feature type="region of interest" description="Disordered" evidence="1">
    <location>
        <begin position="14"/>
        <end position="158"/>
    </location>
</feature>
<dbReference type="RefSeq" id="WP_104840401.1">
    <property type="nucleotide sequence ID" value="NZ_CP024309.1"/>
</dbReference>
<dbReference type="EMBL" id="CP024309">
    <property type="protein sequence ID" value="AUX78739.1"/>
    <property type="molecule type" value="Genomic_DNA"/>
</dbReference>
<accession>A0A2L0HDB0</accession>
<reference evidence="2 3" key="1">
    <citation type="submission" date="2017-10" db="EMBL/GenBank/DDBJ databases">
        <title>Analysis of the genome sequences of Rhizobium populations associated to common bean (phaseolus vulgaris).</title>
        <authorList>
            <person name="Bustos P."/>
            <person name="Santamaria R.I."/>
            <person name="Miranda-Sanchez F."/>
            <person name="Perez-Carrascal O."/>
            <person name="Juarez S."/>
            <person name="Lozano L."/>
            <person name="Martinez-Flores I."/>
            <person name="Vinuesa P."/>
            <person name="Martinez-Romero E."/>
            <person name="Cevallos M.A."/>
            <person name="Romero D."/>
            <person name="Davila G."/>
            <person name="Gonzalez V."/>
        </authorList>
    </citation>
    <scope>NUCLEOTIDE SEQUENCE [LARGE SCALE GENOMIC DNA]</scope>
    <source>
        <strain evidence="2 3">NXT3</strain>
        <plasmid evidence="3">Plasmid psfrenxt3b</plasmid>
    </source>
</reference>
<evidence type="ECO:0000256" key="1">
    <source>
        <dbReference type="SAM" id="MobiDB-lite"/>
    </source>
</evidence>
<sequence>MKTPWKFLVKLTSRRSSAKALDSSDGYDTDPEALERNVEHTSTLPTNSTQAVSQPGHAEDVSVDQVSVASDEAKVDDDIEEAEKPPLDLEEAQPAARLEADHSGGKTNSTAPTSTAGTKLRRKPATKGREGRKKARAHMAARNTASKNDKSVKPPSSRDLFFHDVETLDEEIKMLRTQLARKLYLQNVQLKKMLERFETS</sequence>
<organism evidence="2 3">
    <name type="scientific">Rhizobium fredii</name>
    <name type="common">Sinorhizobium fredii</name>
    <dbReference type="NCBI Taxonomy" id="380"/>
    <lineage>
        <taxon>Bacteria</taxon>
        <taxon>Pseudomonadati</taxon>
        <taxon>Pseudomonadota</taxon>
        <taxon>Alphaproteobacteria</taxon>
        <taxon>Hyphomicrobiales</taxon>
        <taxon>Rhizobiaceae</taxon>
        <taxon>Sinorhizobium/Ensifer group</taxon>
        <taxon>Sinorhizobium</taxon>
    </lineage>
</organism>
<gene>
    <name evidence="2" type="ORF">NXT3_PB00077</name>
</gene>
<feature type="compositionally biased region" description="Polar residues" evidence="1">
    <location>
        <begin position="105"/>
        <end position="117"/>
    </location>
</feature>
<feature type="compositionally biased region" description="Polar residues" evidence="1">
    <location>
        <begin position="40"/>
        <end position="53"/>
    </location>
</feature>
<protein>
    <submittedName>
        <fullName evidence="2">Uncharacterized protein</fullName>
    </submittedName>
</protein>
<feature type="compositionally biased region" description="Basic residues" evidence="1">
    <location>
        <begin position="119"/>
        <end position="139"/>
    </location>
</feature>
<dbReference type="Proteomes" id="UP000239340">
    <property type="component" value="Plasmid pSfreNXT3b"/>
</dbReference>
<keyword evidence="2" id="KW-0614">Plasmid</keyword>
<geneLocation type="plasmid" evidence="3">
    <name>psfrenxt3b</name>
</geneLocation>
<evidence type="ECO:0000313" key="2">
    <source>
        <dbReference type="EMBL" id="AUX78739.1"/>
    </source>
</evidence>
<proteinExistence type="predicted"/>
<evidence type="ECO:0000313" key="3">
    <source>
        <dbReference type="Proteomes" id="UP000239340"/>
    </source>
</evidence>
<dbReference type="AlphaFoldDB" id="A0A2L0HDB0"/>